<evidence type="ECO:0000313" key="3">
    <source>
        <dbReference type="Proteomes" id="UP000277580"/>
    </source>
</evidence>
<feature type="region of interest" description="Disordered" evidence="1">
    <location>
        <begin position="240"/>
        <end position="306"/>
    </location>
</feature>
<dbReference type="AlphaFoldDB" id="A0A3N4KSH0"/>
<protein>
    <submittedName>
        <fullName evidence="2">Uncharacterized protein</fullName>
    </submittedName>
</protein>
<feature type="region of interest" description="Disordered" evidence="1">
    <location>
        <begin position="86"/>
        <end position="122"/>
    </location>
</feature>
<evidence type="ECO:0000313" key="2">
    <source>
        <dbReference type="EMBL" id="RPB11291.1"/>
    </source>
</evidence>
<accession>A0A3N4KSH0</accession>
<proteinExistence type="predicted"/>
<evidence type="ECO:0000256" key="1">
    <source>
        <dbReference type="SAM" id="MobiDB-lite"/>
    </source>
</evidence>
<feature type="compositionally biased region" description="Basic and acidic residues" evidence="1">
    <location>
        <begin position="251"/>
        <end position="291"/>
    </location>
</feature>
<dbReference type="Proteomes" id="UP000277580">
    <property type="component" value="Unassembled WGS sequence"/>
</dbReference>
<keyword evidence="3" id="KW-1185">Reference proteome</keyword>
<organism evidence="2 3">
    <name type="scientific">Morchella conica CCBAS932</name>
    <dbReference type="NCBI Taxonomy" id="1392247"/>
    <lineage>
        <taxon>Eukaryota</taxon>
        <taxon>Fungi</taxon>
        <taxon>Dikarya</taxon>
        <taxon>Ascomycota</taxon>
        <taxon>Pezizomycotina</taxon>
        <taxon>Pezizomycetes</taxon>
        <taxon>Pezizales</taxon>
        <taxon>Morchellaceae</taxon>
        <taxon>Morchella</taxon>
    </lineage>
</organism>
<dbReference type="OrthoDB" id="5386294at2759"/>
<dbReference type="EMBL" id="ML119136">
    <property type="protein sequence ID" value="RPB11291.1"/>
    <property type="molecule type" value="Genomic_DNA"/>
</dbReference>
<sequence length="306" mass="34711">MREVSNIPHMNIKESAVLCAILMAEREFSNARVKDSRLHCCLALNSLTVIHVTVIHLKLQDNYLTRGGSRVQKLRRSQRNIIVRIKREELSNQEQPTQEPTPPCSPRPGCVRRSSAPPNKNITTAINQRSDKLESKYTGSVPLQSQGPGITNQCQEPREFGPVEIESQAPQQPTVNWDCVSYVVSDQKVQTSYEKPEMSPIEVDSDGNPIPSSTRVQAYGKMVTKTVTMTVTTTIATTEILRPGEEGYEESVERQKRQREQGPEEKQKQERQYHESRKWANGDRTMHENFHFTHHRAAQPAPSTTV</sequence>
<gene>
    <name evidence="2" type="ORF">P167DRAFT_565879</name>
</gene>
<name>A0A3N4KSH0_9PEZI</name>
<dbReference type="InParanoid" id="A0A3N4KSH0"/>
<reference evidence="2 3" key="1">
    <citation type="journal article" date="2018" name="Nat. Ecol. Evol.">
        <title>Pezizomycetes genomes reveal the molecular basis of ectomycorrhizal truffle lifestyle.</title>
        <authorList>
            <person name="Murat C."/>
            <person name="Payen T."/>
            <person name="Noel B."/>
            <person name="Kuo A."/>
            <person name="Morin E."/>
            <person name="Chen J."/>
            <person name="Kohler A."/>
            <person name="Krizsan K."/>
            <person name="Balestrini R."/>
            <person name="Da Silva C."/>
            <person name="Montanini B."/>
            <person name="Hainaut M."/>
            <person name="Levati E."/>
            <person name="Barry K.W."/>
            <person name="Belfiori B."/>
            <person name="Cichocki N."/>
            <person name="Clum A."/>
            <person name="Dockter R.B."/>
            <person name="Fauchery L."/>
            <person name="Guy J."/>
            <person name="Iotti M."/>
            <person name="Le Tacon F."/>
            <person name="Lindquist E.A."/>
            <person name="Lipzen A."/>
            <person name="Malagnac F."/>
            <person name="Mello A."/>
            <person name="Molinier V."/>
            <person name="Miyauchi S."/>
            <person name="Poulain J."/>
            <person name="Riccioni C."/>
            <person name="Rubini A."/>
            <person name="Sitrit Y."/>
            <person name="Splivallo R."/>
            <person name="Traeger S."/>
            <person name="Wang M."/>
            <person name="Zifcakova L."/>
            <person name="Wipf D."/>
            <person name="Zambonelli A."/>
            <person name="Paolocci F."/>
            <person name="Nowrousian M."/>
            <person name="Ottonello S."/>
            <person name="Baldrian P."/>
            <person name="Spatafora J.W."/>
            <person name="Henrissat B."/>
            <person name="Nagy L.G."/>
            <person name="Aury J.M."/>
            <person name="Wincker P."/>
            <person name="Grigoriev I.V."/>
            <person name="Bonfante P."/>
            <person name="Martin F.M."/>
        </authorList>
    </citation>
    <scope>NUCLEOTIDE SEQUENCE [LARGE SCALE GENOMIC DNA]</scope>
    <source>
        <strain evidence="2 3">CCBAS932</strain>
    </source>
</reference>
<feature type="region of interest" description="Disordered" evidence="1">
    <location>
        <begin position="191"/>
        <end position="213"/>
    </location>
</feature>